<organism evidence="2 3">
    <name type="scientific">Micropruina glycogenica</name>
    <dbReference type="NCBI Taxonomy" id="75385"/>
    <lineage>
        <taxon>Bacteria</taxon>
        <taxon>Bacillati</taxon>
        <taxon>Actinomycetota</taxon>
        <taxon>Actinomycetes</taxon>
        <taxon>Propionibacteriales</taxon>
        <taxon>Nocardioidaceae</taxon>
        <taxon>Micropruina</taxon>
    </lineage>
</organism>
<evidence type="ECO:0000313" key="3">
    <source>
        <dbReference type="Proteomes" id="UP000238164"/>
    </source>
</evidence>
<dbReference type="OrthoDB" id="3381279at2"/>
<evidence type="ECO:0000259" key="1">
    <source>
        <dbReference type="Pfam" id="PF01814"/>
    </source>
</evidence>
<accession>A0A2N9JHY0</accession>
<feature type="domain" description="Hemerythrin-like" evidence="1">
    <location>
        <begin position="14"/>
        <end position="125"/>
    </location>
</feature>
<proteinExistence type="predicted"/>
<dbReference type="EMBL" id="LT985188">
    <property type="protein sequence ID" value="SPD87694.1"/>
    <property type="molecule type" value="Genomic_DNA"/>
</dbReference>
<reference evidence="2 3" key="1">
    <citation type="submission" date="2018-02" db="EMBL/GenBank/DDBJ databases">
        <authorList>
            <person name="Cohen D.B."/>
            <person name="Kent A.D."/>
        </authorList>
    </citation>
    <scope>NUCLEOTIDE SEQUENCE [LARGE SCALE GENOMIC DNA]</scope>
    <source>
        <strain evidence="2">1</strain>
    </source>
</reference>
<dbReference type="Pfam" id="PF01814">
    <property type="entry name" value="Hemerythrin"/>
    <property type="match status" value="1"/>
</dbReference>
<name>A0A2N9JHY0_9ACTN</name>
<evidence type="ECO:0000313" key="2">
    <source>
        <dbReference type="EMBL" id="SPD87694.1"/>
    </source>
</evidence>
<dbReference type="Gene3D" id="1.20.120.520">
    <property type="entry name" value="nmb1532 protein domain like"/>
    <property type="match status" value="1"/>
</dbReference>
<dbReference type="AlphaFoldDB" id="A0A2N9JHY0"/>
<dbReference type="InterPro" id="IPR012312">
    <property type="entry name" value="Hemerythrin-like"/>
</dbReference>
<dbReference type="Proteomes" id="UP000238164">
    <property type="component" value="Chromosome 1"/>
</dbReference>
<protein>
    <submittedName>
        <fullName evidence="2">Hemerythrin</fullName>
    </submittedName>
</protein>
<sequence>MCSYCGCESIEVIGRFMAEHEQIINATGDLRRAVAAGDPDAVDVTRAAVARLLWPHTTAEEVGLFHVMARDEVYAAHIATLCQEHQSLDALLGTITAGDEATMWRFEEMLREHIDKEDNGLFPAAAIALDGDDWVEVHQTTPHAHADGVVHTHADHH</sequence>
<gene>
    <name evidence="2" type="ORF">MPLG2_2664</name>
</gene>
<keyword evidence="3" id="KW-1185">Reference proteome</keyword>
<dbReference type="KEGG" id="mgg:MPLG2_2664"/>
<dbReference type="RefSeq" id="WP_105186380.1">
    <property type="nucleotide sequence ID" value="NZ_BAAAGO010000031.1"/>
</dbReference>